<sequence>MKYILITAFVALASGCASTEPTTSPSSLMSKNAVTSVFNSAQIEKVRYYTVYNSGASLKRKHIMYVEGLESGCIGVWSHGSHDSANSMLVEAFRGDYTVTLTYDSEVRGVWGDDMEICQLLAITLERNS</sequence>
<gene>
    <name evidence="2" type="ORF">ACFSJ3_05425</name>
</gene>
<feature type="signal peptide" evidence="1">
    <location>
        <begin position="1"/>
        <end position="19"/>
    </location>
</feature>
<organism evidence="2 3">
    <name type="scientific">Corallincola platygyrae</name>
    <dbReference type="NCBI Taxonomy" id="1193278"/>
    <lineage>
        <taxon>Bacteria</taxon>
        <taxon>Pseudomonadati</taxon>
        <taxon>Pseudomonadota</taxon>
        <taxon>Gammaproteobacteria</taxon>
        <taxon>Alteromonadales</taxon>
        <taxon>Psychromonadaceae</taxon>
        <taxon>Corallincola</taxon>
    </lineage>
</organism>
<feature type="chain" id="PRO_5045969083" description="Lipoprotein" evidence="1">
    <location>
        <begin position="20"/>
        <end position="129"/>
    </location>
</feature>
<comment type="caution">
    <text evidence="2">The sequence shown here is derived from an EMBL/GenBank/DDBJ whole genome shotgun (WGS) entry which is preliminary data.</text>
</comment>
<dbReference type="RefSeq" id="WP_345338588.1">
    <property type="nucleotide sequence ID" value="NZ_BAABLI010000006.1"/>
</dbReference>
<keyword evidence="3" id="KW-1185">Reference proteome</keyword>
<evidence type="ECO:0008006" key="4">
    <source>
        <dbReference type="Google" id="ProtNLM"/>
    </source>
</evidence>
<protein>
    <recommendedName>
        <fullName evidence="4">Lipoprotein</fullName>
    </recommendedName>
</protein>
<evidence type="ECO:0000313" key="3">
    <source>
        <dbReference type="Proteomes" id="UP001597380"/>
    </source>
</evidence>
<keyword evidence="1" id="KW-0732">Signal</keyword>
<proteinExistence type="predicted"/>
<reference evidence="3" key="1">
    <citation type="journal article" date="2019" name="Int. J. Syst. Evol. Microbiol.">
        <title>The Global Catalogue of Microorganisms (GCM) 10K type strain sequencing project: providing services to taxonomists for standard genome sequencing and annotation.</title>
        <authorList>
            <consortium name="The Broad Institute Genomics Platform"/>
            <consortium name="The Broad Institute Genome Sequencing Center for Infectious Disease"/>
            <person name="Wu L."/>
            <person name="Ma J."/>
        </authorList>
    </citation>
    <scope>NUCLEOTIDE SEQUENCE [LARGE SCALE GENOMIC DNA]</scope>
    <source>
        <strain evidence="3">CGMCC 1.10992</strain>
    </source>
</reference>
<evidence type="ECO:0000313" key="2">
    <source>
        <dbReference type="EMBL" id="MFD2095419.1"/>
    </source>
</evidence>
<dbReference type="PROSITE" id="PS51257">
    <property type="entry name" value="PROKAR_LIPOPROTEIN"/>
    <property type="match status" value="1"/>
</dbReference>
<name>A0ABW4XN16_9GAMM</name>
<accession>A0ABW4XN16</accession>
<dbReference type="EMBL" id="JBHUHT010000009">
    <property type="protein sequence ID" value="MFD2095419.1"/>
    <property type="molecule type" value="Genomic_DNA"/>
</dbReference>
<dbReference type="Proteomes" id="UP001597380">
    <property type="component" value="Unassembled WGS sequence"/>
</dbReference>
<evidence type="ECO:0000256" key="1">
    <source>
        <dbReference type="SAM" id="SignalP"/>
    </source>
</evidence>